<dbReference type="SUPFAM" id="SSF100950">
    <property type="entry name" value="NagB/RpiA/CoA transferase-like"/>
    <property type="match status" value="2"/>
</dbReference>
<dbReference type="Gene3D" id="3.40.1080.20">
    <property type="entry name" value="Acetyl-CoA hydrolase/transferase C-terminal domain"/>
    <property type="match status" value="1"/>
</dbReference>
<evidence type="ECO:0000313" key="5">
    <source>
        <dbReference type="EMBL" id="HFW32462.1"/>
    </source>
</evidence>
<dbReference type="Pfam" id="PF02550">
    <property type="entry name" value="AcetylCoA_hydro"/>
    <property type="match status" value="1"/>
</dbReference>
<dbReference type="InterPro" id="IPR003702">
    <property type="entry name" value="ActCoA_hydro_N"/>
</dbReference>
<dbReference type="Gene3D" id="3.30.750.70">
    <property type="entry name" value="4-hydroxybutyrate coenzyme like domains"/>
    <property type="match status" value="1"/>
</dbReference>
<comment type="similarity">
    <text evidence="1">Belongs to the acetyl-CoA hydrolase/transferase family.</text>
</comment>
<dbReference type="Gene3D" id="3.40.1080.10">
    <property type="entry name" value="Glutaconate Coenzyme A-transferase"/>
    <property type="match status" value="1"/>
</dbReference>
<dbReference type="InterPro" id="IPR046433">
    <property type="entry name" value="ActCoA_hydro"/>
</dbReference>
<dbReference type="InterPro" id="IPR037171">
    <property type="entry name" value="NagB/RpiA_transferase-like"/>
</dbReference>
<proteinExistence type="inferred from homology"/>
<name>A0A7C3R9I2_ARCFL</name>
<evidence type="ECO:0000259" key="4">
    <source>
        <dbReference type="Pfam" id="PF13336"/>
    </source>
</evidence>
<keyword evidence="5" id="KW-0378">Hydrolase</keyword>
<evidence type="ECO:0000256" key="1">
    <source>
        <dbReference type="ARBA" id="ARBA00009632"/>
    </source>
</evidence>
<dbReference type="PANTHER" id="PTHR21432">
    <property type="entry name" value="ACETYL-COA HYDROLASE-RELATED"/>
    <property type="match status" value="1"/>
</dbReference>
<protein>
    <submittedName>
        <fullName evidence="5">Acetyl-CoA hydrolase/transferase family protein</fullName>
    </submittedName>
</protein>
<keyword evidence="2 5" id="KW-0808">Transferase</keyword>
<dbReference type="PANTHER" id="PTHR21432:SF20">
    <property type="entry name" value="ACETYL-COA HYDROLASE"/>
    <property type="match status" value="1"/>
</dbReference>
<dbReference type="Pfam" id="PF13336">
    <property type="entry name" value="AcetylCoA_hyd_C"/>
    <property type="match status" value="1"/>
</dbReference>
<evidence type="ECO:0000256" key="2">
    <source>
        <dbReference type="ARBA" id="ARBA00022679"/>
    </source>
</evidence>
<dbReference type="GO" id="GO:0016787">
    <property type="term" value="F:hydrolase activity"/>
    <property type="evidence" value="ECO:0007669"/>
    <property type="project" value="UniProtKB-KW"/>
</dbReference>
<organism evidence="5">
    <name type="scientific">Archaeoglobus fulgidus</name>
    <dbReference type="NCBI Taxonomy" id="2234"/>
    <lineage>
        <taxon>Archaea</taxon>
        <taxon>Methanobacteriati</taxon>
        <taxon>Methanobacteriota</taxon>
        <taxon>Archaeoglobi</taxon>
        <taxon>Archaeoglobales</taxon>
        <taxon>Archaeoglobaceae</taxon>
        <taxon>Archaeoglobus</taxon>
    </lineage>
</organism>
<feature type="domain" description="Acetyl-CoA hydrolase/transferase C-terminal" evidence="4">
    <location>
        <begin position="297"/>
        <end position="457"/>
    </location>
</feature>
<evidence type="ECO:0000259" key="3">
    <source>
        <dbReference type="Pfam" id="PF02550"/>
    </source>
</evidence>
<dbReference type="InterPro" id="IPR026888">
    <property type="entry name" value="AcetylCoA_hyd_C"/>
</dbReference>
<reference evidence="5" key="1">
    <citation type="journal article" date="2020" name="mSystems">
        <title>Genome- and Community-Level Interaction Insights into Carbon Utilization and Element Cycling Functions of Hydrothermarchaeota in Hydrothermal Sediment.</title>
        <authorList>
            <person name="Zhou Z."/>
            <person name="Liu Y."/>
            <person name="Xu W."/>
            <person name="Pan J."/>
            <person name="Luo Z.H."/>
            <person name="Li M."/>
        </authorList>
    </citation>
    <scope>NUCLEOTIDE SEQUENCE [LARGE SCALE GENOMIC DNA]</scope>
    <source>
        <strain evidence="5">SpSt-87</strain>
    </source>
</reference>
<feature type="domain" description="Acetyl-CoA hydrolase/transferase N-terminal" evidence="3">
    <location>
        <begin position="9"/>
        <end position="201"/>
    </location>
</feature>
<accession>A0A7C3R9I2</accession>
<dbReference type="GO" id="GO:0008775">
    <property type="term" value="F:acetate CoA-transferase activity"/>
    <property type="evidence" value="ECO:0007669"/>
    <property type="project" value="InterPro"/>
</dbReference>
<dbReference type="GO" id="GO:0006083">
    <property type="term" value="P:acetate metabolic process"/>
    <property type="evidence" value="ECO:0007669"/>
    <property type="project" value="InterPro"/>
</dbReference>
<comment type="caution">
    <text evidence="5">The sequence shown here is derived from an EMBL/GenBank/DDBJ whole genome shotgun (WGS) entry which is preliminary data.</text>
</comment>
<dbReference type="EMBL" id="DTLB01000036">
    <property type="protein sequence ID" value="HFW32462.1"/>
    <property type="molecule type" value="Genomic_DNA"/>
</dbReference>
<gene>
    <name evidence="5" type="ORF">ENW66_05865</name>
</gene>
<dbReference type="AlphaFoldDB" id="A0A7C3R9I2"/>
<sequence>MKRCDRMNYREEYEKKLISPEEAAGLVESGMHIELGGAANAALIIDKYLARRKDELDYVKVGTFIDLAHYEFLKADPNGEVFEWSSGFLYRPVRKTSKELGPCVFRPNLYHDVPRIVREFAKDYDPIDIAYLVTTPMDKHGYFNFGLTCSHMKALAEVAKKVVVVVKENMPWINGGYDECIHISEVDYIVEDNEMPVPFIPFSIPPTKEDEMIAENILNAEIKGGRKLIQDGSTIQVGIGGLPDTVVRLLKECGYKNLGVHTEMMGDGTLELIEEGVVTNDQKKLDRGKSVFTFVLGSLKLYEYLNRNPEVATYPVDYTNDPFIIAQQPKMFSLNQAAEADLMGQVNSEQMGLVSPTGKLYQVSGTGGQLDFVMGCLFSRDRQGISVLAMYSTHNGTSRIKPILPPGAAVTVPRSMVQVIATEWGVAYLKGLTVKERAIAMIHLAHPEHRDWLEKEAEKLGIFPPNYRIPAGKPDYVLYKRD</sequence>
<dbReference type="InterPro" id="IPR038460">
    <property type="entry name" value="AcetylCoA_hyd_C_sf"/>
</dbReference>